<dbReference type="InterPro" id="IPR000719">
    <property type="entry name" value="Prot_kinase_dom"/>
</dbReference>
<dbReference type="OrthoDB" id="40902at2759"/>
<keyword evidence="10" id="KW-1185">Reference proteome</keyword>
<dbReference type="InterPro" id="IPR030616">
    <property type="entry name" value="Aur-like"/>
</dbReference>
<feature type="region of interest" description="Disordered" evidence="7">
    <location>
        <begin position="343"/>
        <end position="388"/>
    </location>
</feature>
<proteinExistence type="predicted"/>
<dbReference type="SUPFAM" id="SSF56112">
    <property type="entry name" value="Protein kinase-like (PK-like)"/>
    <property type="match status" value="1"/>
</dbReference>
<protein>
    <recommendedName>
        <fullName evidence="8">Protein kinase domain-containing protein</fullName>
    </recommendedName>
</protein>
<evidence type="ECO:0000256" key="5">
    <source>
        <dbReference type="ARBA" id="ARBA00022840"/>
    </source>
</evidence>
<feature type="compositionally biased region" description="Low complexity" evidence="7">
    <location>
        <begin position="260"/>
        <end position="279"/>
    </location>
</feature>
<dbReference type="EMBL" id="BEGY01000142">
    <property type="protein sequence ID" value="GAX84951.1"/>
    <property type="molecule type" value="Genomic_DNA"/>
</dbReference>
<evidence type="ECO:0000256" key="6">
    <source>
        <dbReference type="PIRSR" id="PIRSR630616-2"/>
    </source>
</evidence>
<accession>A0A250XPE9</accession>
<dbReference type="Proteomes" id="UP000232323">
    <property type="component" value="Unassembled WGS sequence"/>
</dbReference>
<sequence length="419" mass="44560">MSVSGELQLGDFGLAAHKLHDVLTDRVGTLDYMSPEVLSMPAPSDSMRGGNHSTPPAQHLKPYNEKVDVWALGVLLHELLVGKTPFEVEDPQETAARILGSDLPPLPSGIPADCADFISKALTKDAELRPSAADLCSHPWLQRHLRLLTPNARPRGHMMDAFDVAQMKQTIYDAWNLEELERALSLFSLPSADSDSTGLERGEGSNLATTSSAIQAALSQQLSDSLQPSAPAVQHMGDPISADGSLNSVSLSTPLDKSELGSGDSGLPSPSMSPSPSFSRTAPDISVFRSNHSYNILCKERVPCTEWSSKSYISGQSDGRMRSSLQLPSKSLVIDTDPIRKSTSGLHSAPPLTISAFTPASHTAPTSPTSSNGSDGSQAWDAADVQQHQESTACDLGAAWKQGGVSVKKVAATRSRFAK</sequence>
<dbReference type="SMART" id="SM00220">
    <property type="entry name" value="S_TKc"/>
    <property type="match status" value="1"/>
</dbReference>
<evidence type="ECO:0000256" key="7">
    <source>
        <dbReference type="SAM" id="MobiDB-lite"/>
    </source>
</evidence>
<evidence type="ECO:0000256" key="1">
    <source>
        <dbReference type="ARBA" id="ARBA00022527"/>
    </source>
</evidence>
<evidence type="ECO:0000256" key="2">
    <source>
        <dbReference type="ARBA" id="ARBA00022679"/>
    </source>
</evidence>
<feature type="binding site" evidence="6">
    <location>
        <position position="11"/>
    </location>
    <ligand>
        <name>ATP</name>
        <dbReference type="ChEBI" id="CHEBI:30616"/>
    </ligand>
</feature>
<evidence type="ECO:0000259" key="8">
    <source>
        <dbReference type="PROSITE" id="PS50011"/>
    </source>
</evidence>
<keyword evidence="1" id="KW-0723">Serine/threonine-protein kinase</keyword>
<reference evidence="9 10" key="1">
    <citation type="submission" date="2017-08" db="EMBL/GenBank/DDBJ databases">
        <title>Acidophilic green algal genome provides insights into adaptation to an acidic environment.</title>
        <authorList>
            <person name="Hirooka S."/>
            <person name="Hirose Y."/>
            <person name="Kanesaki Y."/>
            <person name="Higuchi S."/>
            <person name="Fujiwara T."/>
            <person name="Onuma R."/>
            <person name="Era A."/>
            <person name="Ohbayashi R."/>
            <person name="Uzuka A."/>
            <person name="Nozaki H."/>
            <person name="Yoshikawa H."/>
            <person name="Miyagishima S.Y."/>
        </authorList>
    </citation>
    <scope>NUCLEOTIDE SEQUENCE [LARGE SCALE GENOMIC DNA]</scope>
    <source>
        <strain evidence="9 10">NIES-2499</strain>
    </source>
</reference>
<evidence type="ECO:0000256" key="3">
    <source>
        <dbReference type="ARBA" id="ARBA00022741"/>
    </source>
</evidence>
<dbReference type="PANTHER" id="PTHR24350">
    <property type="entry name" value="SERINE/THREONINE-PROTEIN KINASE IAL-RELATED"/>
    <property type="match status" value="1"/>
</dbReference>
<dbReference type="Gene3D" id="1.10.510.10">
    <property type="entry name" value="Transferase(Phosphotransferase) domain 1"/>
    <property type="match status" value="1"/>
</dbReference>
<evidence type="ECO:0000256" key="4">
    <source>
        <dbReference type="ARBA" id="ARBA00022777"/>
    </source>
</evidence>
<feature type="compositionally biased region" description="Low complexity" evidence="7">
    <location>
        <begin position="355"/>
        <end position="371"/>
    </location>
</feature>
<organism evidence="9 10">
    <name type="scientific">Chlamydomonas eustigma</name>
    <dbReference type="NCBI Taxonomy" id="1157962"/>
    <lineage>
        <taxon>Eukaryota</taxon>
        <taxon>Viridiplantae</taxon>
        <taxon>Chlorophyta</taxon>
        <taxon>core chlorophytes</taxon>
        <taxon>Chlorophyceae</taxon>
        <taxon>CS clade</taxon>
        <taxon>Chlamydomonadales</taxon>
        <taxon>Chlamydomonadaceae</taxon>
        <taxon>Chlamydomonas</taxon>
    </lineage>
</organism>
<keyword evidence="5 6" id="KW-0067">ATP-binding</keyword>
<feature type="domain" description="Protein kinase" evidence="8">
    <location>
        <begin position="1"/>
        <end position="141"/>
    </location>
</feature>
<gene>
    <name evidence="9" type="ORF">CEUSTIGMA_g12372.t1</name>
</gene>
<comment type="caution">
    <text evidence="9">The sequence shown here is derived from an EMBL/GenBank/DDBJ whole genome shotgun (WGS) entry which is preliminary data.</text>
</comment>
<dbReference type="InterPro" id="IPR011009">
    <property type="entry name" value="Kinase-like_dom_sf"/>
</dbReference>
<name>A0A250XPE9_9CHLO</name>
<dbReference type="STRING" id="1157962.A0A250XPE9"/>
<dbReference type="Pfam" id="PF00069">
    <property type="entry name" value="Pkinase"/>
    <property type="match status" value="1"/>
</dbReference>
<feature type="compositionally biased region" description="Polar residues" evidence="7">
    <location>
        <begin position="244"/>
        <end position="255"/>
    </location>
</feature>
<dbReference type="PROSITE" id="PS50011">
    <property type="entry name" value="PROTEIN_KINASE_DOM"/>
    <property type="match status" value="1"/>
</dbReference>
<keyword evidence="4" id="KW-0418">Kinase</keyword>
<evidence type="ECO:0000313" key="9">
    <source>
        <dbReference type="EMBL" id="GAX84951.1"/>
    </source>
</evidence>
<keyword evidence="2" id="KW-0808">Transferase</keyword>
<feature type="region of interest" description="Disordered" evidence="7">
    <location>
        <begin position="41"/>
        <end position="60"/>
    </location>
</feature>
<keyword evidence="3 6" id="KW-0547">Nucleotide-binding</keyword>
<dbReference type="GO" id="GO:0004674">
    <property type="term" value="F:protein serine/threonine kinase activity"/>
    <property type="evidence" value="ECO:0007669"/>
    <property type="project" value="UniProtKB-KW"/>
</dbReference>
<dbReference type="GO" id="GO:0005524">
    <property type="term" value="F:ATP binding"/>
    <property type="evidence" value="ECO:0007669"/>
    <property type="project" value="UniProtKB-KW"/>
</dbReference>
<feature type="region of interest" description="Disordered" evidence="7">
    <location>
        <begin position="220"/>
        <end position="280"/>
    </location>
</feature>
<dbReference type="AlphaFoldDB" id="A0A250XPE9"/>
<evidence type="ECO:0000313" key="10">
    <source>
        <dbReference type="Proteomes" id="UP000232323"/>
    </source>
</evidence>
<feature type="compositionally biased region" description="Low complexity" evidence="7">
    <location>
        <begin position="220"/>
        <end position="231"/>
    </location>
</feature>